<dbReference type="AlphaFoldDB" id="A0AAQ1SQA5"/>
<organism evidence="1 2">
    <name type="scientific">Leptospira interrogans serovar Manilae</name>
    <dbReference type="NCBI Taxonomy" id="214675"/>
    <lineage>
        <taxon>Bacteria</taxon>
        <taxon>Pseudomonadati</taxon>
        <taxon>Spirochaetota</taxon>
        <taxon>Spirochaetia</taxon>
        <taxon>Leptospirales</taxon>
        <taxon>Leptospiraceae</taxon>
        <taxon>Leptospira</taxon>
    </lineage>
</organism>
<proteinExistence type="predicted"/>
<protein>
    <submittedName>
        <fullName evidence="1">Uncharacterized protein</fullName>
    </submittedName>
</protein>
<accession>A0AAQ1SQA5</accession>
<dbReference type="Proteomes" id="UP000234460">
    <property type="component" value="Chromosome LMANV2"/>
</dbReference>
<gene>
    <name evidence="1" type="ORF">LMANV2_610021</name>
</gene>
<dbReference type="EMBL" id="OEJX01000058">
    <property type="protein sequence ID" value="SOR63161.1"/>
    <property type="molecule type" value="Genomic_DNA"/>
</dbReference>
<evidence type="ECO:0000313" key="2">
    <source>
        <dbReference type="Proteomes" id="UP000234460"/>
    </source>
</evidence>
<evidence type="ECO:0000313" key="1">
    <source>
        <dbReference type="EMBL" id="SOR63161.1"/>
    </source>
</evidence>
<name>A0AAQ1SQA5_LEPIR</name>
<reference evidence="1 2" key="1">
    <citation type="submission" date="2017-11" db="EMBL/GenBank/DDBJ databases">
        <authorList>
            <person name="Lechat P."/>
        </authorList>
    </citation>
    <scope>NUCLEOTIDE SEQUENCE [LARGE SCALE GENOMIC DNA]</scope>
    <source>
        <strain evidence="1">L495</strain>
    </source>
</reference>
<comment type="caution">
    <text evidence="1">The sequence shown here is derived from an EMBL/GenBank/DDBJ whole genome shotgun (WGS) entry which is preliminary data.</text>
</comment>
<sequence length="47" mass="5720">MKHSFTIKFMVFNFIRIDKTISLPDRLFLTFLICIAMFTDAYKQYYS</sequence>